<dbReference type="EMBL" id="JAELUR010000004">
    <property type="protein sequence ID" value="KAG7432249.1"/>
    <property type="molecule type" value="Genomic_DNA"/>
</dbReference>
<gene>
    <name evidence="1" type="ORF">Forpi1262_v007146</name>
</gene>
<accession>A0A8J5Q4F3</accession>
<evidence type="ECO:0000313" key="1">
    <source>
        <dbReference type="EMBL" id="KAG7432249.1"/>
    </source>
</evidence>
<proteinExistence type="predicted"/>
<sequence length="234" mass="26426">MPGHQSGCSLSLYRTLGFTFRRRKPARWHVDTRMTSPASPQDLWRDVSLFEETQISANVTADDAPRFFQQHGVFYQAVPGMEEIKKRLGNAAQNITGLDMFKITDARLLKILEPYTPTLWFVFGPTQGSFQSFTIAEEIENEAIIYIWGKDTTFEFSYGSHVGELKGVSTSYKLFHVPFVYLREKKKLQEVSVHMEQGGVMIAHPRLCVLVSSGYAIGYACKRKPGGATTITQT</sequence>
<reference evidence="1" key="1">
    <citation type="submission" date="2021-04" db="EMBL/GenBank/DDBJ databases">
        <title>First draft genome resource for Brassicaceae pathogens Fusarium oxysporum f. sp. raphani and Fusarium oxysporum f. sp. rapae.</title>
        <authorList>
            <person name="Asai S."/>
        </authorList>
    </citation>
    <scope>NUCLEOTIDE SEQUENCE</scope>
    <source>
        <strain evidence="1">Tf1262</strain>
    </source>
</reference>
<organism evidence="1 2">
    <name type="scientific">Fusarium oxysporum f. sp. raphani</name>
    <dbReference type="NCBI Taxonomy" id="96318"/>
    <lineage>
        <taxon>Eukaryota</taxon>
        <taxon>Fungi</taxon>
        <taxon>Dikarya</taxon>
        <taxon>Ascomycota</taxon>
        <taxon>Pezizomycotina</taxon>
        <taxon>Sordariomycetes</taxon>
        <taxon>Hypocreomycetidae</taxon>
        <taxon>Hypocreales</taxon>
        <taxon>Nectriaceae</taxon>
        <taxon>Fusarium</taxon>
        <taxon>Fusarium oxysporum species complex</taxon>
    </lineage>
</organism>
<dbReference type="AlphaFoldDB" id="A0A8J5Q4F3"/>
<dbReference type="Proteomes" id="UP000693942">
    <property type="component" value="Unassembled WGS sequence"/>
</dbReference>
<protein>
    <submittedName>
        <fullName evidence="1">Uncharacterized protein</fullName>
    </submittedName>
</protein>
<evidence type="ECO:0000313" key="2">
    <source>
        <dbReference type="Proteomes" id="UP000693942"/>
    </source>
</evidence>
<name>A0A8J5Q4F3_FUSOX</name>
<comment type="caution">
    <text evidence="1">The sequence shown here is derived from an EMBL/GenBank/DDBJ whole genome shotgun (WGS) entry which is preliminary data.</text>
</comment>